<keyword evidence="2" id="KW-1185">Reference proteome</keyword>
<evidence type="ECO:0000313" key="1">
    <source>
        <dbReference type="EMBL" id="GGO46028.1"/>
    </source>
</evidence>
<dbReference type="Proteomes" id="UP000642509">
    <property type="component" value="Unassembled WGS sequence"/>
</dbReference>
<dbReference type="EMBL" id="BMLQ01000005">
    <property type="protein sequence ID" value="GGO46028.1"/>
    <property type="molecule type" value="Genomic_DNA"/>
</dbReference>
<proteinExistence type="predicted"/>
<reference evidence="2" key="1">
    <citation type="journal article" date="2019" name="Int. J. Syst. Evol. Microbiol.">
        <title>The Global Catalogue of Microorganisms (GCM) 10K type strain sequencing project: providing services to taxonomists for standard genome sequencing and annotation.</title>
        <authorList>
            <consortium name="The Broad Institute Genomics Platform"/>
            <consortium name="The Broad Institute Genome Sequencing Center for Infectious Disease"/>
            <person name="Wu L."/>
            <person name="Ma J."/>
        </authorList>
    </citation>
    <scope>NUCLEOTIDE SEQUENCE [LARGE SCALE GENOMIC DNA]</scope>
    <source>
        <strain evidence="2">CGMCC 1.7064</strain>
    </source>
</reference>
<accession>A0ABQ2M2B1</accession>
<evidence type="ECO:0000313" key="2">
    <source>
        <dbReference type="Proteomes" id="UP000642509"/>
    </source>
</evidence>
<name>A0ABQ2M2B1_9MICC</name>
<gene>
    <name evidence="1" type="ORF">GCM10010977_20050</name>
</gene>
<dbReference type="RefSeq" id="WP_229672518.1">
    <property type="nucleotide sequence ID" value="NZ_BAAAOU010000011.1"/>
</dbReference>
<sequence>MTAVPGAGTGAAMLRYSMVRRLVVTAAVAMLAALAAVLAAGSVLAAGAGVVEVM</sequence>
<protein>
    <submittedName>
        <fullName evidence="1">Uncharacterized protein</fullName>
    </submittedName>
</protein>
<comment type="caution">
    <text evidence="1">The sequence shown here is derived from an EMBL/GenBank/DDBJ whole genome shotgun (WGS) entry which is preliminary data.</text>
</comment>
<organism evidence="1 2">
    <name type="scientific">Citricoccus zhacaiensis</name>
    <dbReference type="NCBI Taxonomy" id="489142"/>
    <lineage>
        <taxon>Bacteria</taxon>
        <taxon>Bacillati</taxon>
        <taxon>Actinomycetota</taxon>
        <taxon>Actinomycetes</taxon>
        <taxon>Micrococcales</taxon>
        <taxon>Micrococcaceae</taxon>
        <taxon>Citricoccus</taxon>
    </lineage>
</organism>